<evidence type="ECO:0000256" key="1">
    <source>
        <dbReference type="SAM" id="Phobius"/>
    </source>
</evidence>
<protein>
    <submittedName>
        <fullName evidence="2">Uncharacterized protein</fullName>
    </submittedName>
</protein>
<evidence type="ECO:0000313" key="3">
    <source>
        <dbReference type="Proteomes" id="UP001314170"/>
    </source>
</evidence>
<reference evidence="2 3" key="1">
    <citation type="submission" date="2024-01" db="EMBL/GenBank/DDBJ databases">
        <authorList>
            <person name="Waweru B."/>
        </authorList>
    </citation>
    <scope>NUCLEOTIDE SEQUENCE [LARGE SCALE GENOMIC DNA]</scope>
</reference>
<name>A0AAV1R700_9ROSI</name>
<dbReference type="EMBL" id="CAWUPB010000893">
    <property type="protein sequence ID" value="CAK7328285.1"/>
    <property type="molecule type" value="Genomic_DNA"/>
</dbReference>
<dbReference type="AlphaFoldDB" id="A0AAV1R700"/>
<accession>A0AAV1R700</accession>
<keyword evidence="1" id="KW-0472">Membrane</keyword>
<proteinExistence type="predicted"/>
<dbReference type="InterPro" id="IPR004158">
    <property type="entry name" value="DUF247_pln"/>
</dbReference>
<keyword evidence="1" id="KW-0812">Transmembrane</keyword>
<keyword evidence="1" id="KW-1133">Transmembrane helix</keyword>
<dbReference type="PANTHER" id="PTHR31170:SF17">
    <property type="match status" value="1"/>
</dbReference>
<gene>
    <name evidence="2" type="ORF">DCAF_LOCUS6006</name>
</gene>
<organism evidence="2 3">
    <name type="scientific">Dovyalis caffra</name>
    <dbReference type="NCBI Taxonomy" id="77055"/>
    <lineage>
        <taxon>Eukaryota</taxon>
        <taxon>Viridiplantae</taxon>
        <taxon>Streptophyta</taxon>
        <taxon>Embryophyta</taxon>
        <taxon>Tracheophyta</taxon>
        <taxon>Spermatophyta</taxon>
        <taxon>Magnoliopsida</taxon>
        <taxon>eudicotyledons</taxon>
        <taxon>Gunneridae</taxon>
        <taxon>Pentapetalae</taxon>
        <taxon>rosids</taxon>
        <taxon>fabids</taxon>
        <taxon>Malpighiales</taxon>
        <taxon>Salicaceae</taxon>
        <taxon>Flacourtieae</taxon>
        <taxon>Dovyalis</taxon>
    </lineage>
</organism>
<feature type="transmembrane region" description="Helical" evidence="1">
    <location>
        <begin position="384"/>
        <end position="405"/>
    </location>
</feature>
<sequence length="409" mass="46070">MEKFERDGGAMNVDVCGSSRGEDEQVKIDVDSLASSVEHMMSQKLTMSDKCCIFKVPYILRRHSEKAYLPNAFSIGPWHRDGKLMKATEKVKLKYLKGLLSQACKGITLKGLIEAIREIEKLARECYAGQIDMDEEEFVKMLELPTIVDSDIDLSLDISSSRDVAPYERPLDDHIPRAVQHNILLYKVPFQQVFPIKLMAMVPKDRGLGTSDGGTSDSSFGEGAHVNNDVDSLASSFGGAHVNIDVDSLASSLKNTMSQNLSVSQKCSIFRVPYILRRHNEEAYIPTAFSIGPWHHNNSKFKPTGKVKQRYLKDLLSRATCGDTMLKEMIKAIGEIEQEARDCYSGLDTYLKRYYYLDVCQTVNLYCHRIWPRLRITFKLGTPLIVVSQIGSVILLILTVLQTIFSIKK</sequence>
<dbReference type="Proteomes" id="UP001314170">
    <property type="component" value="Unassembled WGS sequence"/>
</dbReference>
<comment type="caution">
    <text evidence="2">The sequence shown here is derived from an EMBL/GenBank/DDBJ whole genome shotgun (WGS) entry which is preliminary data.</text>
</comment>
<keyword evidence="3" id="KW-1185">Reference proteome</keyword>
<dbReference type="Pfam" id="PF03140">
    <property type="entry name" value="DUF247"/>
    <property type="match status" value="2"/>
</dbReference>
<dbReference type="PANTHER" id="PTHR31170">
    <property type="entry name" value="BNAC04G53230D PROTEIN"/>
    <property type="match status" value="1"/>
</dbReference>
<evidence type="ECO:0000313" key="2">
    <source>
        <dbReference type="EMBL" id="CAK7328285.1"/>
    </source>
</evidence>